<evidence type="ECO:0000313" key="7">
    <source>
        <dbReference type="Proteomes" id="UP000004959"/>
    </source>
</evidence>
<dbReference type="PATRIC" id="fig|1045004.4.peg.1417"/>
<proteinExistence type="inferred from homology"/>
<dbReference type="GO" id="GO:0006260">
    <property type="term" value="P:DNA replication"/>
    <property type="evidence" value="ECO:0007669"/>
    <property type="project" value="UniProtKB-UniRule"/>
</dbReference>
<dbReference type="NCBIfam" id="TIGR00281">
    <property type="entry name" value="SMC-Scp complex subunit ScpB"/>
    <property type="match status" value="1"/>
</dbReference>
<keyword evidence="4 5" id="KW-0131">Cell cycle</keyword>
<gene>
    <name evidence="5" type="primary">scpB</name>
    <name evidence="6" type="ORF">OKIT_1442</name>
</gene>
<dbReference type="HAMAP" id="MF_01804">
    <property type="entry name" value="ScpB"/>
    <property type="match status" value="1"/>
</dbReference>
<dbReference type="STRING" id="336988.NT96_00860"/>
<keyword evidence="3 5" id="KW-0159">Chromosome partition</keyword>
<comment type="subcellular location">
    <subcellularLocation>
        <location evidence="5">Cytoplasm</location>
    </subcellularLocation>
    <text evidence="5">Associated with two foci at the outer edges of the nucleoid region in young cells, and at four foci within both cell halves in older cells.</text>
</comment>
<evidence type="ECO:0000256" key="1">
    <source>
        <dbReference type="ARBA" id="ARBA00022490"/>
    </source>
</evidence>
<comment type="subunit">
    <text evidence="5">Homodimer. Homodimerization may be required to stabilize the binding of ScpA to the Smc head domains. Component of a cohesin-like complex composed of ScpA, ScpB and the Smc homodimer, in which ScpA and ScpB bind to the head domain of Smc. The presence of the three proteins is required for the association of the complex with DNA.</text>
</comment>
<evidence type="ECO:0000256" key="5">
    <source>
        <dbReference type="HAMAP-Rule" id="MF_01804"/>
    </source>
</evidence>
<dbReference type="GO" id="GO:0051301">
    <property type="term" value="P:cell division"/>
    <property type="evidence" value="ECO:0007669"/>
    <property type="project" value="UniProtKB-KW"/>
</dbReference>
<dbReference type="PIRSF" id="PIRSF019345">
    <property type="entry name" value="ScpB"/>
    <property type="match status" value="1"/>
</dbReference>
<comment type="function">
    <text evidence="5">Participates in chromosomal partition during cell division. May act via the formation of a condensin-like complex containing Smc and ScpA that pull DNA away from mid-cell into both cell halves.</text>
</comment>
<dbReference type="Gene3D" id="1.10.10.10">
    <property type="entry name" value="Winged helix-like DNA-binding domain superfamily/Winged helix DNA-binding domain"/>
    <property type="match status" value="2"/>
</dbReference>
<organism evidence="6 7">
    <name type="scientific">Oenococcus kitaharae DSM 17330</name>
    <dbReference type="NCBI Taxonomy" id="1045004"/>
    <lineage>
        <taxon>Bacteria</taxon>
        <taxon>Bacillati</taxon>
        <taxon>Bacillota</taxon>
        <taxon>Bacilli</taxon>
        <taxon>Lactobacillales</taxon>
        <taxon>Lactobacillaceae</taxon>
        <taxon>Oenococcus</taxon>
    </lineage>
</organism>
<evidence type="ECO:0000313" key="6">
    <source>
        <dbReference type="EMBL" id="EHN59525.1"/>
    </source>
</evidence>
<dbReference type="PANTHER" id="PTHR34298">
    <property type="entry name" value="SEGREGATION AND CONDENSATION PROTEIN B"/>
    <property type="match status" value="1"/>
</dbReference>
<evidence type="ECO:0000256" key="3">
    <source>
        <dbReference type="ARBA" id="ARBA00022829"/>
    </source>
</evidence>
<dbReference type="Pfam" id="PF04079">
    <property type="entry name" value="SMC_ScpB"/>
    <property type="match status" value="1"/>
</dbReference>
<dbReference type="PANTHER" id="PTHR34298:SF2">
    <property type="entry name" value="SEGREGATION AND CONDENSATION PROTEIN B"/>
    <property type="match status" value="1"/>
</dbReference>
<evidence type="ECO:0000256" key="2">
    <source>
        <dbReference type="ARBA" id="ARBA00022618"/>
    </source>
</evidence>
<dbReference type="eggNOG" id="COG1386">
    <property type="taxonomic scope" value="Bacteria"/>
</dbReference>
<name>G9WH36_9LACO</name>
<protein>
    <recommendedName>
        <fullName evidence="5">Segregation and condensation protein B</fullName>
    </recommendedName>
</protein>
<dbReference type="InterPro" id="IPR036390">
    <property type="entry name" value="WH_DNA-bd_sf"/>
</dbReference>
<sequence length="199" mass="22129">MNHFDETAALLALIFVAGDDGISLTDLSDVTGFDRSAVQDLLASSEESMAADVKNPLKLVKNEETYRLITKTDFAPLLSKYYQSPIASSLSKASLEALTIIAYKQPVTRVEVDKIRGVNSSGAISRLLFRDLIQESGRKNEIGRPILYTTTDFFLDYFGLKTLGDLPELPDIQNPKDLDIEDQANLFSQRKSFEEGKNE</sequence>
<accession>G9WH36</accession>
<comment type="caution">
    <text evidence="6">The sequence shown here is derived from an EMBL/GenBank/DDBJ whole genome shotgun (WGS) entry which is preliminary data.</text>
</comment>
<keyword evidence="1 5" id="KW-0963">Cytoplasm</keyword>
<dbReference type="Proteomes" id="UP000004959">
    <property type="component" value="Chromosome"/>
</dbReference>
<reference evidence="6 7" key="1">
    <citation type="journal article" date="2012" name="PLoS ONE">
        <title>Functional divergence in the genus oenococcus as predicted by genome sequencing of the newly-described species, Oenococcus kitaharae.</title>
        <authorList>
            <person name="Borneman A.R."/>
            <person name="McCarthy J.M."/>
            <person name="Chambers P.J."/>
            <person name="Bartowsky E.J."/>
        </authorList>
    </citation>
    <scope>NUCLEOTIDE SEQUENCE [LARGE SCALE GENOMIC DNA]</scope>
    <source>
        <strain evidence="7">DSM17330</strain>
    </source>
</reference>
<dbReference type="HOGENOM" id="CLU_045647_5_3_9"/>
<dbReference type="RefSeq" id="WP_007746493.1">
    <property type="nucleotide sequence ID" value="NZ_CM001398.1"/>
</dbReference>
<dbReference type="SUPFAM" id="SSF46785">
    <property type="entry name" value="Winged helix' DNA-binding domain"/>
    <property type="match status" value="2"/>
</dbReference>
<dbReference type="GO" id="GO:0005737">
    <property type="term" value="C:cytoplasm"/>
    <property type="evidence" value="ECO:0007669"/>
    <property type="project" value="UniProtKB-SubCell"/>
</dbReference>
<dbReference type="InterPro" id="IPR005234">
    <property type="entry name" value="ScpB_csome_segregation"/>
</dbReference>
<dbReference type="InterPro" id="IPR036388">
    <property type="entry name" value="WH-like_DNA-bd_sf"/>
</dbReference>
<dbReference type="GO" id="GO:0051304">
    <property type="term" value="P:chromosome separation"/>
    <property type="evidence" value="ECO:0007669"/>
    <property type="project" value="InterPro"/>
</dbReference>
<keyword evidence="7" id="KW-1185">Reference proteome</keyword>
<dbReference type="AlphaFoldDB" id="G9WH36"/>
<comment type="similarity">
    <text evidence="5">Belongs to the ScpB family.</text>
</comment>
<dbReference type="OrthoDB" id="9806226at2"/>
<keyword evidence="2 5" id="KW-0132">Cell division</keyword>
<evidence type="ECO:0000256" key="4">
    <source>
        <dbReference type="ARBA" id="ARBA00023306"/>
    </source>
</evidence>
<dbReference type="EMBL" id="AFVZ01000001">
    <property type="protein sequence ID" value="EHN59525.1"/>
    <property type="molecule type" value="Genomic_DNA"/>
</dbReference>